<name>A0A164HG36_9NOCA</name>
<keyword evidence="1" id="KW-1133">Transmembrane helix</keyword>
<accession>A0A164HG36</accession>
<evidence type="ECO:0000313" key="3">
    <source>
        <dbReference type="Proteomes" id="UP000076512"/>
    </source>
</evidence>
<keyword evidence="3" id="KW-1185">Reference proteome</keyword>
<dbReference type="EMBL" id="LWGR01000021">
    <property type="protein sequence ID" value="KZM68483.1"/>
    <property type="molecule type" value="Genomic_DNA"/>
</dbReference>
<gene>
    <name evidence="2" type="ORF">AWN90_11480</name>
</gene>
<evidence type="ECO:0000256" key="1">
    <source>
        <dbReference type="SAM" id="Phobius"/>
    </source>
</evidence>
<keyword evidence="1" id="KW-0472">Membrane</keyword>
<feature type="transmembrane region" description="Helical" evidence="1">
    <location>
        <begin position="12"/>
        <end position="29"/>
    </location>
</feature>
<protein>
    <submittedName>
        <fullName evidence="2">Uncharacterized protein</fullName>
    </submittedName>
</protein>
<proteinExistence type="predicted"/>
<feature type="transmembrane region" description="Helical" evidence="1">
    <location>
        <begin position="35"/>
        <end position="56"/>
    </location>
</feature>
<organism evidence="2 3">
    <name type="scientific">Nocardia terpenica</name>
    <dbReference type="NCBI Taxonomy" id="455432"/>
    <lineage>
        <taxon>Bacteria</taxon>
        <taxon>Bacillati</taxon>
        <taxon>Actinomycetota</taxon>
        <taxon>Actinomycetes</taxon>
        <taxon>Mycobacteriales</taxon>
        <taxon>Nocardiaceae</taxon>
        <taxon>Nocardia</taxon>
    </lineage>
</organism>
<comment type="caution">
    <text evidence="2">The sequence shown here is derived from an EMBL/GenBank/DDBJ whole genome shotgun (WGS) entry which is preliminary data.</text>
</comment>
<evidence type="ECO:0000313" key="2">
    <source>
        <dbReference type="EMBL" id="KZM68483.1"/>
    </source>
</evidence>
<reference evidence="2 3" key="1">
    <citation type="submission" date="2016-04" db="EMBL/GenBank/DDBJ databases">
        <authorList>
            <person name="Evans L.H."/>
            <person name="Alamgir A."/>
            <person name="Owens N."/>
            <person name="Weber N.D."/>
            <person name="Virtaneva K."/>
            <person name="Barbian K."/>
            <person name="Babar A."/>
            <person name="Rosenke K."/>
        </authorList>
    </citation>
    <scope>NUCLEOTIDE SEQUENCE [LARGE SCALE GENOMIC DNA]</scope>
    <source>
        <strain evidence="2 3">IFM 0406</strain>
    </source>
</reference>
<dbReference type="AlphaFoldDB" id="A0A164HG36"/>
<dbReference type="Proteomes" id="UP000076512">
    <property type="component" value="Unassembled WGS sequence"/>
</dbReference>
<sequence>MHGWRATARTVFAVMVAVLSVIPTALMTANLDNTVLGAQVIAVAAAVTRILSLPAVNQLIDQFAPFLSARPHIRE</sequence>
<keyword evidence="1" id="KW-0812">Transmembrane</keyword>
<dbReference type="STRING" id="455432.AWN90_11480"/>